<dbReference type="GeneID" id="96755852"/>
<evidence type="ECO:0000313" key="1">
    <source>
        <dbReference type="EMBL" id="GES34001.1"/>
    </source>
</evidence>
<dbReference type="AlphaFoldDB" id="A0A5J4LPM7"/>
<name>A0A5J4LPM7_9ACTN</name>
<accession>A0A5J4LPM7</accession>
<proteinExistence type="predicted"/>
<comment type="caution">
    <text evidence="1">The sequence shown here is derived from an EMBL/GenBank/DDBJ whole genome shotgun (WGS) entry which is preliminary data.</text>
</comment>
<dbReference type="OrthoDB" id="4130481at2"/>
<organism evidence="1 2">
    <name type="scientific">Streptomyces angustmyceticus</name>
    <dbReference type="NCBI Taxonomy" id="285578"/>
    <lineage>
        <taxon>Bacteria</taxon>
        <taxon>Bacillati</taxon>
        <taxon>Actinomycetota</taxon>
        <taxon>Actinomycetes</taxon>
        <taxon>Kitasatosporales</taxon>
        <taxon>Streptomycetaceae</taxon>
        <taxon>Streptomyces</taxon>
    </lineage>
</organism>
<keyword evidence="2" id="KW-1185">Reference proteome</keyword>
<evidence type="ECO:0000313" key="2">
    <source>
        <dbReference type="Proteomes" id="UP000325598"/>
    </source>
</evidence>
<reference evidence="1 2" key="1">
    <citation type="submission" date="2019-10" db="EMBL/GenBank/DDBJ databases">
        <title>Whole genome shotgun sequence of Streptomyces angustmyceticus NBRC 3934.</title>
        <authorList>
            <person name="Hosoyama A."/>
            <person name="Ichikawa N."/>
            <person name="Kimura A."/>
            <person name="Kitahashi Y."/>
            <person name="Komaki H."/>
            <person name="Uohara A."/>
        </authorList>
    </citation>
    <scope>NUCLEOTIDE SEQUENCE [LARGE SCALE GENOMIC DNA]</scope>
    <source>
        <strain evidence="1 2">NBRC 3934</strain>
    </source>
</reference>
<sequence>MPKSGYAKSAEEAETELKAYCATLSFDHEWISAPQWAAAIGIALDKRTGYTEAFRSIDTDKDDLFRARARDARRARIDGDTAQLLAAAAGHYSLKTTVAGILQQLADAYVAGHRVYLTLGGPPMDATRYADLRDAWDDAAQLAAGGVFTEFVSHDPQNKQAVNKGNVGDTKETRKVQGDLLVKIGGVRFNMHVNIAD</sequence>
<dbReference type="RefSeq" id="WP_086716616.1">
    <property type="nucleotide sequence ID" value="NZ_BLAG01000023.1"/>
</dbReference>
<dbReference type="Proteomes" id="UP000325598">
    <property type="component" value="Unassembled WGS sequence"/>
</dbReference>
<gene>
    <name evidence="1" type="ORF">San01_64890</name>
</gene>
<protein>
    <submittedName>
        <fullName evidence="1">Uncharacterized protein</fullName>
    </submittedName>
</protein>
<dbReference type="EMBL" id="BLAG01000023">
    <property type="protein sequence ID" value="GES34001.1"/>
    <property type="molecule type" value="Genomic_DNA"/>
</dbReference>